<keyword evidence="3" id="KW-1185">Reference proteome</keyword>
<gene>
    <name evidence="2" type="ORF">PGLA1383_LOCUS24191</name>
</gene>
<reference evidence="2" key="1">
    <citation type="submission" date="2021-02" db="EMBL/GenBank/DDBJ databases">
        <authorList>
            <person name="Dougan E. K."/>
            <person name="Rhodes N."/>
            <person name="Thang M."/>
            <person name="Chan C."/>
        </authorList>
    </citation>
    <scope>NUCLEOTIDE SEQUENCE</scope>
</reference>
<dbReference type="AlphaFoldDB" id="A0A813F0F9"/>
<proteinExistence type="predicted"/>
<evidence type="ECO:0000313" key="3">
    <source>
        <dbReference type="Proteomes" id="UP000654075"/>
    </source>
</evidence>
<feature type="signal peptide" evidence="1">
    <location>
        <begin position="1"/>
        <end position="15"/>
    </location>
</feature>
<name>A0A813F0F9_POLGL</name>
<accession>A0A813F0F9</accession>
<comment type="caution">
    <text evidence="2">The sequence shown here is derived from an EMBL/GenBank/DDBJ whole genome shotgun (WGS) entry which is preliminary data.</text>
</comment>
<keyword evidence="1" id="KW-0732">Signal</keyword>
<feature type="chain" id="PRO_5032809907" description="Subtilisin" evidence="1">
    <location>
        <begin position="16"/>
        <end position="246"/>
    </location>
</feature>
<evidence type="ECO:0000313" key="2">
    <source>
        <dbReference type="EMBL" id="CAE8606206.1"/>
    </source>
</evidence>
<sequence>ASAFFLAFFLQPVCATPLPQCDGGASPGCAIPKAQALLQTGGVKKTIVQVHGASAEAFAEPRPLAQELVNDKNNSIVVVVVVAGDAASTTAAAAKAATSTTTTMTTTTMTTTTTTTTTKTTTTTTMTTTTTTTTKTTTTTTTMMMTTTTTTTTTTTKTTTTTTTKAQYYKAAGGSLLNQNCPPGQGVESENECKLANVFFGGVFYSIDGTWTPAGCSWFNHNLYWNKHPVGRTRTYSWQGVICKVA</sequence>
<organism evidence="2 3">
    <name type="scientific">Polarella glacialis</name>
    <name type="common">Dinoflagellate</name>
    <dbReference type="NCBI Taxonomy" id="89957"/>
    <lineage>
        <taxon>Eukaryota</taxon>
        <taxon>Sar</taxon>
        <taxon>Alveolata</taxon>
        <taxon>Dinophyceae</taxon>
        <taxon>Suessiales</taxon>
        <taxon>Suessiaceae</taxon>
        <taxon>Polarella</taxon>
    </lineage>
</organism>
<evidence type="ECO:0000256" key="1">
    <source>
        <dbReference type="SAM" id="SignalP"/>
    </source>
</evidence>
<dbReference type="EMBL" id="CAJNNV010018804">
    <property type="protein sequence ID" value="CAE8606206.1"/>
    <property type="molecule type" value="Genomic_DNA"/>
</dbReference>
<dbReference type="Proteomes" id="UP000654075">
    <property type="component" value="Unassembled WGS sequence"/>
</dbReference>
<protein>
    <recommendedName>
        <fullName evidence="4">Subtilisin</fullName>
    </recommendedName>
</protein>
<evidence type="ECO:0008006" key="4">
    <source>
        <dbReference type="Google" id="ProtNLM"/>
    </source>
</evidence>
<feature type="non-terminal residue" evidence="2">
    <location>
        <position position="246"/>
    </location>
</feature>